<feature type="transmembrane region" description="Helical" evidence="9">
    <location>
        <begin position="117"/>
        <end position="139"/>
    </location>
</feature>
<feature type="transmembrane region" description="Helical" evidence="9">
    <location>
        <begin position="614"/>
        <end position="633"/>
    </location>
</feature>
<feature type="compositionally biased region" description="Basic and acidic residues" evidence="8">
    <location>
        <begin position="487"/>
        <end position="496"/>
    </location>
</feature>
<dbReference type="RefSeq" id="XP_024716869.1">
    <property type="nucleotide sequence ID" value="XM_024863902.1"/>
</dbReference>
<feature type="compositionally biased region" description="Basic residues" evidence="8">
    <location>
        <begin position="451"/>
        <end position="471"/>
    </location>
</feature>
<evidence type="ECO:0000313" key="11">
    <source>
        <dbReference type="EMBL" id="PSS08471.1"/>
    </source>
</evidence>
<dbReference type="InterPro" id="IPR044880">
    <property type="entry name" value="NCX_ion-bd_dom_sf"/>
</dbReference>
<comment type="subcellular location">
    <subcellularLocation>
        <location evidence="1">Endomembrane system</location>
        <topology evidence="1">Multi-pass membrane protein</topology>
    </subcellularLocation>
</comment>
<evidence type="ECO:0000256" key="1">
    <source>
        <dbReference type="ARBA" id="ARBA00004127"/>
    </source>
</evidence>
<dbReference type="GO" id="GO:0015369">
    <property type="term" value="F:calcium:proton antiporter activity"/>
    <property type="evidence" value="ECO:0007669"/>
    <property type="project" value="TreeGrafter"/>
</dbReference>
<dbReference type="InterPro" id="IPR004837">
    <property type="entry name" value="NaCa_Exmemb"/>
</dbReference>
<feature type="compositionally biased region" description="Basic residues" evidence="8">
    <location>
        <begin position="360"/>
        <end position="374"/>
    </location>
</feature>
<name>A0A2T3AQC7_AMORE</name>
<sequence length="784" mass="84750">MKEASPASDSYIFRIRSWASSKAYGLSPFSKDKSRPPTLPLNNHHVHHEDAHQTVLPATCQLDGIAPLAANPTANHVADQTSPDNPPPAPPPQAEGQGPVVEDEQPNKKKKNIAVRFWLTAKSIILSSYINLLLVLVPVGIAAKAAGLKPGIVFGLNAVAIIPLAGLLSHATESVAKRMGDTVGALMNVTFGNAVELIIFIIALQKNEIRIVQASLLGSILANLLLILGMCFLIGGLRFREQIYNSTVTQMSACLLSLSVMSLLLPTAFHASFNSDQEKKATNSVLKVSRGTSVILLIVYGMYLLFQLKSHAYMYVSTPQHIIDEESVPGPVAQWMESSDGSESSDSDSDRSSSSNTTVKRLRRVLAGRRRRKSSSCSKDTADVDAVRSLSLGTGSISPDHTDAVESPHSLGHEGGQRLGSIDFAEDGDDEGGEKGRRSRKNSIISALTKERKRDRKRRERREKRERKKAQRSGETINEGIVLSTSTEKKPEETVDEPRHVDFDIAEDTEPATDSSQKRAFNLRNISSIRPQIPKTFSQNVFMQPAPDPPAPTGGPIPRVKYGIRRTNSLPDRLNQTYSGPATRVTSVQPAHIPAVIAEKPAGSDEENISRTTAVLLLLISTGLVAVCAEFMVDSINAVVSGNSGLSEAFIGLIILPIVGNAAEHVTAVTVASKNKLDLAIGVAVGSSIQIALFVTPFIVLLGWCMSKDMSLYFTLFETVSLFVSAFIVNFLVLDGRSNYLEGALLCAAYVIIAVAAFFYPQVGYQSVVGGNPDATSRLMRMMF</sequence>
<gene>
    <name evidence="11" type="ORF">M430DRAFT_185760</name>
</gene>
<feature type="transmembrane region" description="Helical" evidence="9">
    <location>
        <begin position="649"/>
        <end position="672"/>
    </location>
</feature>
<accession>A0A2T3AQC7</accession>
<feature type="transmembrane region" description="Helical" evidence="9">
    <location>
        <begin position="740"/>
        <end position="760"/>
    </location>
</feature>
<feature type="domain" description="Sodium/calcium exchanger membrane region" evidence="10">
    <location>
        <begin position="614"/>
        <end position="758"/>
    </location>
</feature>
<feature type="transmembrane region" description="Helical" evidence="9">
    <location>
        <begin position="216"/>
        <end position="239"/>
    </location>
</feature>
<dbReference type="STRING" id="857342.A0A2T3AQC7"/>
<dbReference type="GO" id="GO:0012505">
    <property type="term" value="C:endomembrane system"/>
    <property type="evidence" value="ECO:0007669"/>
    <property type="project" value="UniProtKB-SubCell"/>
</dbReference>
<dbReference type="Proteomes" id="UP000241818">
    <property type="component" value="Unassembled WGS sequence"/>
</dbReference>
<evidence type="ECO:0000256" key="5">
    <source>
        <dbReference type="ARBA" id="ARBA00022989"/>
    </source>
</evidence>
<feature type="compositionally biased region" description="Basic and acidic residues" evidence="8">
    <location>
        <begin position="400"/>
        <end position="416"/>
    </location>
</feature>
<feature type="transmembrane region" description="Helical" evidence="9">
    <location>
        <begin position="151"/>
        <end position="171"/>
    </location>
</feature>
<evidence type="ECO:0000256" key="4">
    <source>
        <dbReference type="ARBA" id="ARBA00022692"/>
    </source>
</evidence>
<dbReference type="OrthoDB" id="1699231at2759"/>
<feature type="compositionally biased region" description="Pro residues" evidence="8">
    <location>
        <begin position="84"/>
        <end position="93"/>
    </location>
</feature>
<dbReference type="EMBL" id="KZ679018">
    <property type="protein sequence ID" value="PSS08471.1"/>
    <property type="molecule type" value="Genomic_DNA"/>
</dbReference>
<dbReference type="PANTHER" id="PTHR31503:SF18">
    <property type="entry name" value="CA(2+)_H(+) EXCHANGER, PUTATIVE (EUROFUNG)-RELATED"/>
    <property type="match status" value="1"/>
</dbReference>
<dbReference type="Pfam" id="PF01699">
    <property type="entry name" value="Na_Ca_ex"/>
    <property type="match status" value="2"/>
</dbReference>
<keyword evidence="4 9" id="KW-0812">Transmembrane</keyword>
<evidence type="ECO:0000256" key="8">
    <source>
        <dbReference type="SAM" id="MobiDB-lite"/>
    </source>
</evidence>
<dbReference type="InterPro" id="IPR004713">
    <property type="entry name" value="CaH_exchang"/>
</dbReference>
<evidence type="ECO:0000256" key="6">
    <source>
        <dbReference type="ARBA" id="ARBA00023065"/>
    </source>
</evidence>
<keyword evidence="6" id="KW-0406">Ion transport</keyword>
<feature type="region of interest" description="Disordered" evidence="8">
    <location>
        <begin position="75"/>
        <end position="107"/>
    </location>
</feature>
<feature type="transmembrane region" description="Helical" evidence="9">
    <location>
        <begin position="289"/>
        <end position="306"/>
    </location>
</feature>
<evidence type="ECO:0000256" key="9">
    <source>
        <dbReference type="SAM" id="Phobius"/>
    </source>
</evidence>
<evidence type="ECO:0000256" key="7">
    <source>
        <dbReference type="ARBA" id="ARBA00023136"/>
    </source>
</evidence>
<evidence type="ECO:0000259" key="10">
    <source>
        <dbReference type="Pfam" id="PF01699"/>
    </source>
</evidence>
<feature type="transmembrane region" description="Helical" evidence="9">
    <location>
        <begin position="183"/>
        <end position="204"/>
    </location>
</feature>
<dbReference type="GeneID" id="36571983"/>
<evidence type="ECO:0000256" key="2">
    <source>
        <dbReference type="ARBA" id="ARBA00008170"/>
    </source>
</evidence>
<dbReference type="PANTHER" id="PTHR31503">
    <property type="entry name" value="VACUOLAR CALCIUM ION TRANSPORTER"/>
    <property type="match status" value="1"/>
</dbReference>
<dbReference type="GO" id="GO:0006874">
    <property type="term" value="P:intracellular calcium ion homeostasis"/>
    <property type="evidence" value="ECO:0007669"/>
    <property type="project" value="TreeGrafter"/>
</dbReference>
<keyword evidence="3" id="KW-0813">Transport</keyword>
<proteinExistence type="inferred from homology"/>
<evidence type="ECO:0000313" key="12">
    <source>
        <dbReference type="Proteomes" id="UP000241818"/>
    </source>
</evidence>
<organism evidence="11 12">
    <name type="scientific">Amorphotheca resinae ATCC 22711</name>
    <dbReference type="NCBI Taxonomy" id="857342"/>
    <lineage>
        <taxon>Eukaryota</taxon>
        <taxon>Fungi</taxon>
        <taxon>Dikarya</taxon>
        <taxon>Ascomycota</taxon>
        <taxon>Pezizomycotina</taxon>
        <taxon>Leotiomycetes</taxon>
        <taxon>Helotiales</taxon>
        <taxon>Amorphothecaceae</taxon>
        <taxon>Amorphotheca</taxon>
    </lineage>
</organism>
<dbReference type="GO" id="GO:0000329">
    <property type="term" value="C:fungal-type vacuole membrane"/>
    <property type="evidence" value="ECO:0007669"/>
    <property type="project" value="TreeGrafter"/>
</dbReference>
<reference evidence="11 12" key="1">
    <citation type="journal article" date="2018" name="New Phytol.">
        <title>Comparative genomics and transcriptomics depict ericoid mycorrhizal fungi as versatile saprotrophs and plant mutualists.</title>
        <authorList>
            <person name="Martino E."/>
            <person name="Morin E."/>
            <person name="Grelet G.A."/>
            <person name="Kuo A."/>
            <person name="Kohler A."/>
            <person name="Daghino S."/>
            <person name="Barry K.W."/>
            <person name="Cichocki N."/>
            <person name="Clum A."/>
            <person name="Dockter R.B."/>
            <person name="Hainaut M."/>
            <person name="Kuo R.C."/>
            <person name="LaButti K."/>
            <person name="Lindahl B.D."/>
            <person name="Lindquist E.A."/>
            <person name="Lipzen A."/>
            <person name="Khouja H.R."/>
            <person name="Magnuson J."/>
            <person name="Murat C."/>
            <person name="Ohm R.A."/>
            <person name="Singer S.W."/>
            <person name="Spatafora J.W."/>
            <person name="Wang M."/>
            <person name="Veneault-Fourrey C."/>
            <person name="Henrissat B."/>
            <person name="Grigoriev I.V."/>
            <person name="Martin F.M."/>
            <person name="Perotto S."/>
        </authorList>
    </citation>
    <scope>NUCLEOTIDE SEQUENCE [LARGE SCALE GENOMIC DNA]</scope>
    <source>
        <strain evidence="11 12">ATCC 22711</strain>
    </source>
</reference>
<feature type="domain" description="Sodium/calcium exchanger membrane region" evidence="10">
    <location>
        <begin position="152"/>
        <end position="308"/>
    </location>
</feature>
<feature type="region of interest" description="Disordered" evidence="8">
    <location>
        <begin position="26"/>
        <end position="50"/>
    </location>
</feature>
<feature type="region of interest" description="Disordered" evidence="8">
    <location>
        <begin position="332"/>
        <end position="496"/>
    </location>
</feature>
<feature type="transmembrane region" description="Helical" evidence="9">
    <location>
        <begin position="251"/>
        <end position="269"/>
    </location>
</feature>
<keyword evidence="5 9" id="KW-1133">Transmembrane helix</keyword>
<feature type="transmembrane region" description="Helical" evidence="9">
    <location>
        <begin position="710"/>
        <end position="733"/>
    </location>
</feature>
<keyword evidence="7 9" id="KW-0472">Membrane</keyword>
<dbReference type="Gene3D" id="1.20.1420.30">
    <property type="entry name" value="NCX, central ion-binding region"/>
    <property type="match status" value="2"/>
</dbReference>
<feature type="transmembrane region" description="Helical" evidence="9">
    <location>
        <begin position="679"/>
        <end position="704"/>
    </location>
</feature>
<dbReference type="AlphaFoldDB" id="A0A2T3AQC7"/>
<evidence type="ECO:0000256" key="3">
    <source>
        <dbReference type="ARBA" id="ARBA00022448"/>
    </source>
</evidence>
<comment type="similarity">
    <text evidence="2">Belongs to the Ca(2+):cation antiporter (CaCA) (TC 2.A.19) family.</text>
</comment>
<dbReference type="InParanoid" id="A0A2T3AQC7"/>
<keyword evidence="12" id="KW-1185">Reference proteome</keyword>
<dbReference type="FunFam" id="1.20.1420.30:FF:000011">
    <property type="entry name" value="Vacuolar calcium ion transporter"/>
    <property type="match status" value="1"/>
</dbReference>
<dbReference type="FunFam" id="1.20.1420.30:FF:000016">
    <property type="entry name" value="Membrane bound cation transporter"/>
    <property type="match status" value="1"/>
</dbReference>
<protein>
    <recommendedName>
        <fullName evidence="10">Sodium/calcium exchanger membrane region domain-containing protein</fullName>
    </recommendedName>
</protein>